<dbReference type="EMBL" id="FNAN01000001">
    <property type="protein sequence ID" value="SDD60300.1"/>
    <property type="molecule type" value="Genomic_DNA"/>
</dbReference>
<dbReference type="InterPro" id="IPR011990">
    <property type="entry name" value="TPR-like_helical_dom_sf"/>
</dbReference>
<keyword evidence="2" id="KW-1185">Reference proteome</keyword>
<dbReference type="SUPFAM" id="SSF48452">
    <property type="entry name" value="TPR-like"/>
    <property type="match status" value="1"/>
</dbReference>
<sequence length="108" mass="12486">MNNSLLANLLAFYEEDPADPFNAYALAIEYSKSDAQEAERYFDLLLEKHPDYLPTYYHAGAFFAALEKIEKAEEIYQKGVELALIQKNAKTHRELLSAYNNFKDELED</sequence>
<name>A0A1G6W2Y2_9BACT</name>
<dbReference type="STRING" id="659014.SAMN04487996_101419"/>
<protein>
    <submittedName>
        <fullName evidence="1">Uncharacterized protein</fullName>
    </submittedName>
</protein>
<gene>
    <name evidence="1" type="ORF">SAMN04487996_101419</name>
</gene>
<dbReference type="AlphaFoldDB" id="A0A1G6W2Y2"/>
<organism evidence="1 2">
    <name type="scientific">Dyadobacter soli</name>
    <dbReference type="NCBI Taxonomy" id="659014"/>
    <lineage>
        <taxon>Bacteria</taxon>
        <taxon>Pseudomonadati</taxon>
        <taxon>Bacteroidota</taxon>
        <taxon>Cytophagia</taxon>
        <taxon>Cytophagales</taxon>
        <taxon>Spirosomataceae</taxon>
        <taxon>Dyadobacter</taxon>
    </lineage>
</organism>
<dbReference type="OrthoDB" id="1524733at2"/>
<reference evidence="2" key="1">
    <citation type="submission" date="2016-10" db="EMBL/GenBank/DDBJ databases">
        <authorList>
            <person name="Varghese N."/>
            <person name="Submissions S."/>
        </authorList>
    </citation>
    <scope>NUCLEOTIDE SEQUENCE [LARGE SCALE GENOMIC DNA]</scope>
    <source>
        <strain evidence="2">DSM 25329</strain>
    </source>
</reference>
<accession>A0A1G6W2Y2</accession>
<dbReference type="RefSeq" id="WP_090146198.1">
    <property type="nucleotide sequence ID" value="NZ_FNAN01000001.1"/>
</dbReference>
<evidence type="ECO:0000313" key="2">
    <source>
        <dbReference type="Proteomes" id="UP000198748"/>
    </source>
</evidence>
<evidence type="ECO:0000313" key="1">
    <source>
        <dbReference type="EMBL" id="SDD60300.1"/>
    </source>
</evidence>
<dbReference type="Gene3D" id="1.25.40.10">
    <property type="entry name" value="Tetratricopeptide repeat domain"/>
    <property type="match status" value="1"/>
</dbReference>
<dbReference type="Proteomes" id="UP000198748">
    <property type="component" value="Unassembled WGS sequence"/>
</dbReference>
<proteinExistence type="predicted"/>